<dbReference type="EMBL" id="KB306857">
    <property type="protein sequence ID" value="ELT99418.1"/>
    <property type="molecule type" value="Genomic_DNA"/>
</dbReference>
<accession>R7TZP3</accession>
<evidence type="ECO:0000313" key="4">
    <source>
        <dbReference type="EnsemblMetazoa" id="CapteP188533"/>
    </source>
</evidence>
<organism evidence="3">
    <name type="scientific">Capitella teleta</name>
    <name type="common">Polychaete worm</name>
    <dbReference type="NCBI Taxonomy" id="283909"/>
    <lineage>
        <taxon>Eukaryota</taxon>
        <taxon>Metazoa</taxon>
        <taxon>Spiralia</taxon>
        <taxon>Lophotrochozoa</taxon>
        <taxon>Annelida</taxon>
        <taxon>Polychaeta</taxon>
        <taxon>Sedentaria</taxon>
        <taxon>Scolecida</taxon>
        <taxon>Capitellidae</taxon>
        <taxon>Capitella</taxon>
    </lineage>
</organism>
<evidence type="ECO:0008006" key="6">
    <source>
        <dbReference type="Google" id="ProtNLM"/>
    </source>
</evidence>
<proteinExistence type="predicted"/>
<reference evidence="4" key="3">
    <citation type="submission" date="2015-06" db="UniProtKB">
        <authorList>
            <consortium name="EnsemblMetazoa"/>
        </authorList>
    </citation>
    <scope>IDENTIFICATION</scope>
</reference>
<evidence type="ECO:0000256" key="1">
    <source>
        <dbReference type="SAM" id="MobiDB-lite"/>
    </source>
</evidence>
<feature type="compositionally biased region" description="Low complexity" evidence="1">
    <location>
        <begin position="70"/>
        <end position="86"/>
    </location>
</feature>
<reference evidence="3 5" key="2">
    <citation type="journal article" date="2013" name="Nature">
        <title>Insights into bilaterian evolution from three spiralian genomes.</title>
        <authorList>
            <person name="Simakov O."/>
            <person name="Marletaz F."/>
            <person name="Cho S.J."/>
            <person name="Edsinger-Gonzales E."/>
            <person name="Havlak P."/>
            <person name="Hellsten U."/>
            <person name="Kuo D.H."/>
            <person name="Larsson T."/>
            <person name="Lv J."/>
            <person name="Arendt D."/>
            <person name="Savage R."/>
            <person name="Osoegawa K."/>
            <person name="de Jong P."/>
            <person name="Grimwood J."/>
            <person name="Chapman J.A."/>
            <person name="Shapiro H."/>
            <person name="Aerts A."/>
            <person name="Otillar R.P."/>
            <person name="Terry A.Y."/>
            <person name="Boore J.L."/>
            <person name="Grigoriev I.V."/>
            <person name="Lindberg D.R."/>
            <person name="Seaver E.C."/>
            <person name="Weisblat D.A."/>
            <person name="Putnam N.H."/>
            <person name="Rokhsar D.S."/>
        </authorList>
    </citation>
    <scope>NUCLEOTIDE SEQUENCE</scope>
    <source>
        <strain evidence="3 5">I ESC-2004</strain>
    </source>
</reference>
<feature type="region of interest" description="Disordered" evidence="1">
    <location>
        <begin position="70"/>
        <end position="95"/>
    </location>
</feature>
<sequence length="432" mass="48481">MNCALALQGSFVCLLLIGLRSSTADKRTSASDAPPVNLWCRSYNWLEMTCSWSAPPKPYHIAPFDLSPESMSSSNETTSTPTTRSEGLVTSSPDPEPATTLLWTLNATIYGETANIPHALLKLILTLLSFMKCLCFVSVRGVCTSPALPTPRFPRNGSNLKISPKFGTFTCPHPVGDNTCRWRHLDGADSFRPGMRYYMRLRTKTEDAVKWSRGFLIRTKNIVEPGPVNNVTAQEVLHKGILGDFLQVDLTGDNFLENADQQNSSLLLSNETLTNSSEWKESLIRLMQINTPGMGAVTPPTSIQPTSPPEPLERRLRHPRRRQRKRGRGASRPKRDLVPPPPVVEDNLVTVLVSWQKPESLRLLPLEYRVRFHSTSHGRNGKFKHTKTKELLTEEDEIHVEVKRSHVYRVSVEAKPLLNGFWGHPTVFSLKI</sequence>
<evidence type="ECO:0000256" key="2">
    <source>
        <dbReference type="SAM" id="SignalP"/>
    </source>
</evidence>
<evidence type="ECO:0000313" key="3">
    <source>
        <dbReference type="EMBL" id="ELT99418.1"/>
    </source>
</evidence>
<evidence type="ECO:0000313" key="5">
    <source>
        <dbReference type="Proteomes" id="UP000014760"/>
    </source>
</evidence>
<dbReference type="EnsemblMetazoa" id="CapteT188533">
    <property type="protein sequence ID" value="CapteP188533"/>
    <property type="gene ID" value="CapteG188533"/>
</dbReference>
<feature type="signal peptide" evidence="2">
    <location>
        <begin position="1"/>
        <end position="24"/>
    </location>
</feature>
<gene>
    <name evidence="3" type="ORF">CAPTEDRAFT_188533</name>
</gene>
<dbReference type="Proteomes" id="UP000014760">
    <property type="component" value="Unassembled WGS sequence"/>
</dbReference>
<feature type="compositionally biased region" description="Basic residues" evidence="1">
    <location>
        <begin position="315"/>
        <end position="332"/>
    </location>
</feature>
<reference evidence="5" key="1">
    <citation type="submission" date="2012-12" db="EMBL/GenBank/DDBJ databases">
        <authorList>
            <person name="Hellsten U."/>
            <person name="Grimwood J."/>
            <person name="Chapman J.A."/>
            <person name="Shapiro H."/>
            <person name="Aerts A."/>
            <person name="Otillar R.P."/>
            <person name="Terry A.Y."/>
            <person name="Boore J.L."/>
            <person name="Simakov O."/>
            <person name="Marletaz F."/>
            <person name="Cho S.-J."/>
            <person name="Edsinger-Gonzales E."/>
            <person name="Havlak P."/>
            <person name="Kuo D.-H."/>
            <person name="Larsson T."/>
            <person name="Lv J."/>
            <person name="Arendt D."/>
            <person name="Savage R."/>
            <person name="Osoegawa K."/>
            <person name="de Jong P."/>
            <person name="Lindberg D.R."/>
            <person name="Seaver E.C."/>
            <person name="Weisblat D.A."/>
            <person name="Putnam N.H."/>
            <person name="Grigoriev I.V."/>
            <person name="Rokhsar D.S."/>
        </authorList>
    </citation>
    <scope>NUCLEOTIDE SEQUENCE</scope>
    <source>
        <strain evidence="5">I ESC-2004</strain>
    </source>
</reference>
<feature type="chain" id="PRO_5008787520" description="Fibronectin type-III domain-containing protein" evidence="2">
    <location>
        <begin position="25"/>
        <end position="432"/>
    </location>
</feature>
<name>R7TZP3_CAPTE</name>
<dbReference type="AlphaFoldDB" id="R7TZP3"/>
<keyword evidence="2" id="KW-0732">Signal</keyword>
<dbReference type="EMBL" id="AMQN01010039">
    <property type="status" value="NOT_ANNOTATED_CDS"/>
    <property type="molecule type" value="Genomic_DNA"/>
</dbReference>
<dbReference type="HOGENOM" id="CLU_634998_0_0_1"/>
<keyword evidence="5" id="KW-1185">Reference proteome</keyword>
<feature type="region of interest" description="Disordered" evidence="1">
    <location>
        <begin position="293"/>
        <end position="341"/>
    </location>
</feature>
<protein>
    <recommendedName>
        <fullName evidence="6">Fibronectin type-III domain-containing protein</fullName>
    </recommendedName>
</protein>